<gene>
    <name evidence="1" type="ORF">J2045_003338</name>
</gene>
<dbReference type="RefSeq" id="WP_307374711.1">
    <property type="nucleotide sequence ID" value="NZ_JAUSUW010000010.1"/>
</dbReference>
<sequence length="141" mass="15545">MARVGVNAETGQLIYGWSHCVQSMREILETEIGLRVQRRTFGSELTRMIDRPQNIETIIDIYSAVAEALEPRVVEGRQYGEPGFVLLRTSLDASEPGHVILSLGGVFFENGHLGDYSNPTEQTLSFAITDTGSGITVEVMQ</sequence>
<organism evidence="1 2">
    <name type="scientific">Peteryoungia aggregata LMG 23059</name>
    <dbReference type="NCBI Taxonomy" id="1368425"/>
    <lineage>
        <taxon>Bacteria</taxon>
        <taxon>Pseudomonadati</taxon>
        <taxon>Pseudomonadota</taxon>
        <taxon>Alphaproteobacteria</taxon>
        <taxon>Hyphomicrobiales</taxon>
        <taxon>Rhizobiaceae</taxon>
        <taxon>Peteryoungia</taxon>
    </lineage>
</organism>
<reference evidence="1 2" key="1">
    <citation type="submission" date="2023-07" db="EMBL/GenBank/DDBJ databases">
        <title>Genomic Encyclopedia of Type Strains, Phase IV (KMG-IV): sequencing the most valuable type-strain genomes for metagenomic binning, comparative biology and taxonomic classification.</title>
        <authorList>
            <person name="Goeker M."/>
        </authorList>
    </citation>
    <scope>NUCLEOTIDE SEQUENCE [LARGE SCALE GENOMIC DNA]</scope>
    <source>
        <strain evidence="1 2">DSM 1111</strain>
    </source>
</reference>
<accession>A0ABU0GCC7</accession>
<keyword evidence="2" id="KW-1185">Reference proteome</keyword>
<evidence type="ECO:0008006" key="3">
    <source>
        <dbReference type="Google" id="ProtNLM"/>
    </source>
</evidence>
<protein>
    <recommendedName>
        <fullName evidence="3">Baseplate assembly protein</fullName>
    </recommendedName>
</protein>
<name>A0ABU0GCC7_9HYPH</name>
<dbReference type="Proteomes" id="UP001238496">
    <property type="component" value="Unassembled WGS sequence"/>
</dbReference>
<dbReference type="SUPFAM" id="SSF160719">
    <property type="entry name" value="gpW/gp25-like"/>
    <property type="match status" value="1"/>
</dbReference>
<evidence type="ECO:0000313" key="1">
    <source>
        <dbReference type="EMBL" id="MDQ0422290.1"/>
    </source>
</evidence>
<comment type="caution">
    <text evidence="1">The sequence shown here is derived from an EMBL/GenBank/DDBJ whole genome shotgun (WGS) entry which is preliminary data.</text>
</comment>
<dbReference type="EMBL" id="JAUSUW010000010">
    <property type="protein sequence ID" value="MDQ0422290.1"/>
    <property type="molecule type" value="Genomic_DNA"/>
</dbReference>
<evidence type="ECO:0000313" key="2">
    <source>
        <dbReference type="Proteomes" id="UP001238496"/>
    </source>
</evidence>
<dbReference type="Gene3D" id="3.10.450.40">
    <property type="match status" value="1"/>
</dbReference>
<proteinExistence type="predicted"/>